<dbReference type="EMBL" id="JAPDFR010000003">
    <property type="protein sequence ID" value="KAK0387784.1"/>
    <property type="molecule type" value="Genomic_DNA"/>
</dbReference>
<gene>
    <name evidence="2" type="ORF">NLU13_4029</name>
</gene>
<evidence type="ECO:0000313" key="3">
    <source>
        <dbReference type="Proteomes" id="UP001175261"/>
    </source>
</evidence>
<dbReference type="AlphaFoldDB" id="A0AA39L8J4"/>
<dbReference type="Proteomes" id="UP001175261">
    <property type="component" value="Unassembled WGS sequence"/>
</dbReference>
<reference evidence="2" key="1">
    <citation type="submission" date="2022-10" db="EMBL/GenBank/DDBJ databases">
        <title>Determination and structural analysis of whole genome sequence of Sarocladium strictum F4-1.</title>
        <authorList>
            <person name="Hu L."/>
            <person name="Jiang Y."/>
        </authorList>
    </citation>
    <scope>NUCLEOTIDE SEQUENCE</scope>
    <source>
        <strain evidence="2">F4-1</strain>
    </source>
</reference>
<feature type="signal peptide" evidence="1">
    <location>
        <begin position="1"/>
        <end position="18"/>
    </location>
</feature>
<proteinExistence type="predicted"/>
<protein>
    <submittedName>
        <fullName evidence="2">Uncharacterized protein</fullName>
    </submittedName>
</protein>
<keyword evidence="1" id="KW-0732">Signal</keyword>
<feature type="chain" id="PRO_5041306172" evidence="1">
    <location>
        <begin position="19"/>
        <end position="72"/>
    </location>
</feature>
<name>A0AA39L8J4_SARSR</name>
<sequence length="72" mass="6978">MLFNILVIPGLLVSSAAAAAIHKFDIPAACGVCDAFGAACVAACIAGGPADPLCDICAGPAIGTCLDCLSQN</sequence>
<accession>A0AA39L8J4</accession>
<keyword evidence="3" id="KW-1185">Reference proteome</keyword>
<evidence type="ECO:0000256" key="1">
    <source>
        <dbReference type="SAM" id="SignalP"/>
    </source>
</evidence>
<organism evidence="2 3">
    <name type="scientific">Sarocladium strictum</name>
    <name type="common">Black bundle disease fungus</name>
    <name type="synonym">Acremonium strictum</name>
    <dbReference type="NCBI Taxonomy" id="5046"/>
    <lineage>
        <taxon>Eukaryota</taxon>
        <taxon>Fungi</taxon>
        <taxon>Dikarya</taxon>
        <taxon>Ascomycota</taxon>
        <taxon>Pezizomycotina</taxon>
        <taxon>Sordariomycetes</taxon>
        <taxon>Hypocreomycetidae</taxon>
        <taxon>Hypocreales</taxon>
        <taxon>Sarocladiaceae</taxon>
        <taxon>Sarocladium</taxon>
    </lineage>
</organism>
<comment type="caution">
    <text evidence="2">The sequence shown here is derived from an EMBL/GenBank/DDBJ whole genome shotgun (WGS) entry which is preliminary data.</text>
</comment>
<evidence type="ECO:0000313" key="2">
    <source>
        <dbReference type="EMBL" id="KAK0387784.1"/>
    </source>
</evidence>